<evidence type="ECO:0000313" key="1">
    <source>
        <dbReference type="EMBL" id="KAG0548047.1"/>
    </source>
</evidence>
<name>A0A921RZH7_SORBI</name>
<protein>
    <submittedName>
        <fullName evidence="1">Uncharacterized protein</fullName>
    </submittedName>
</protein>
<sequence>MHALLAGRDRTPPLPPLGEAIALTSNDEARDGVVVTLETGPDWTPVCMVASGGVFTSGSAETGAALVFLRYGVRIFVRNGSGDTSTGFATALSLFVMS</sequence>
<reference evidence="1" key="1">
    <citation type="journal article" date="2019" name="BMC Genomics">
        <title>A new reference genome for Sorghum bicolor reveals high levels of sequence similarity between sweet and grain genotypes: implications for the genetics of sugar metabolism.</title>
        <authorList>
            <person name="Cooper E.A."/>
            <person name="Brenton Z.W."/>
            <person name="Flinn B.S."/>
            <person name="Jenkins J."/>
            <person name="Shu S."/>
            <person name="Flowers D."/>
            <person name="Luo F."/>
            <person name="Wang Y."/>
            <person name="Xia P."/>
            <person name="Barry K."/>
            <person name="Daum C."/>
            <person name="Lipzen A."/>
            <person name="Yoshinaga Y."/>
            <person name="Schmutz J."/>
            <person name="Saski C."/>
            <person name="Vermerris W."/>
            <person name="Kresovich S."/>
        </authorList>
    </citation>
    <scope>NUCLEOTIDE SEQUENCE</scope>
</reference>
<comment type="caution">
    <text evidence="1">The sequence shown here is derived from an EMBL/GenBank/DDBJ whole genome shotgun (WGS) entry which is preliminary data.</text>
</comment>
<accession>A0A921RZH7</accession>
<reference evidence="1" key="2">
    <citation type="submission" date="2020-10" db="EMBL/GenBank/DDBJ databases">
        <authorList>
            <person name="Cooper E.A."/>
            <person name="Brenton Z.W."/>
            <person name="Flinn B.S."/>
            <person name="Jenkins J."/>
            <person name="Shu S."/>
            <person name="Flowers D."/>
            <person name="Luo F."/>
            <person name="Wang Y."/>
            <person name="Xia P."/>
            <person name="Barry K."/>
            <person name="Daum C."/>
            <person name="Lipzen A."/>
            <person name="Yoshinaga Y."/>
            <person name="Schmutz J."/>
            <person name="Saski C."/>
            <person name="Vermerris W."/>
            <person name="Kresovich S."/>
        </authorList>
    </citation>
    <scope>NUCLEOTIDE SEQUENCE</scope>
</reference>
<proteinExistence type="predicted"/>
<gene>
    <name evidence="1" type="ORF">BDA96_01G133000</name>
</gene>
<dbReference type="Proteomes" id="UP000807115">
    <property type="component" value="Chromosome 1"/>
</dbReference>
<evidence type="ECO:0000313" key="2">
    <source>
        <dbReference type="Proteomes" id="UP000807115"/>
    </source>
</evidence>
<organism evidence="1 2">
    <name type="scientific">Sorghum bicolor</name>
    <name type="common">Sorghum</name>
    <name type="synonym">Sorghum vulgare</name>
    <dbReference type="NCBI Taxonomy" id="4558"/>
    <lineage>
        <taxon>Eukaryota</taxon>
        <taxon>Viridiplantae</taxon>
        <taxon>Streptophyta</taxon>
        <taxon>Embryophyta</taxon>
        <taxon>Tracheophyta</taxon>
        <taxon>Spermatophyta</taxon>
        <taxon>Magnoliopsida</taxon>
        <taxon>Liliopsida</taxon>
        <taxon>Poales</taxon>
        <taxon>Poaceae</taxon>
        <taxon>PACMAD clade</taxon>
        <taxon>Panicoideae</taxon>
        <taxon>Andropogonodae</taxon>
        <taxon>Andropogoneae</taxon>
        <taxon>Sorghinae</taxon>
        <taxon>Sorghum</taxon>
    </lineage>
</organism>
<dbReference type="EMBL" id="CM027680">
    <property type="protein sequence ID" value="KAG0548047.1"/>
    <property type="molecule type" value="Genomic_DNA"/>
</dbReference>
<dbReference type="AlphaFoldDB" id="A0A921RZH7"/>